<dbReference type="Proteomes" id="UP000252086">
    <property type="component" value="Unassembled WGS sequence"/>
</dbReference>
<accession>A0A366D748</accession>
<sequence>MKSQKSPCIDVCVFSGPKGWCIGCARTRQECQQWKTMKPYDKNKLEKALKKRLHQLKSHPSE</sequence>
<organism evidence="1 2">
    <name type="scientific">Marinomonas aquiplantarum</name>
    <dbReference type="NCBI Taxonomy" id="491951"/>
    <lineage>
        <taxon>Bacteria</taxon>
        <taxon>Pseudomonadati</taxon>
        <taxon>Pseudomonadota</taxon>
        <taxon>Gammaproteobacteria</taxon>
        <taxon>Oceanospirillales</taxon>
        <taxon>Oceanospirillaceae</taxon>
        <taxon>Marinomonas</taxon>
    </lineage>
</organism>
<evidence type="ECO:0000313" key="1">
    <source>
        <dbReference type="EMBL" id="RBO85882.1"/>
    </source>
</evidence>
<evidence type="ECO:0000313" key="2">
    <source>
        <dbReference type="Proteomes" id="UP000252086"/>
    </source>
</evidence>
<evidence type="ECO:0008006" key="3">
    <source>
        <dbReference type="Google" id="ProtNLM"/>
    </source>
</evidence>
<gene>
    <name evidence="1" type="ORF">DFP76_101157</name>
</gene>
<dbReference type="Pfam" id="PF06945">
    <property type="entry name" value="DUF1289"/>
    <property type="match status" value="1"/>
</dbReference>
<dbReference type="EMBL" id="QNRF01000001">
    <property type="protein sequence ID" value="RBO85882.1"/>
    <property type="molecule type" value="Genomic_DNA"/>
</dbReference>
<keyword evidence="2" id="KW-1185">Reference proteome</keyword>
<comment type="caution">
    <text evidence="1">The sequence shown here is derived from an EMBL/GenBank/DDBJ whole genome shotgun (WGS) entry which is preliminary data.</text>
</comment>
<dbReference type="InterPro" id="IPR010710">
    <property type="entry name" value="DUF1289"/>
</dbReference>
<dbReference type="AlphaFoldDB" id="A0A366D748"/>
<name>A0A366D748_9GAMM</name>
<dbReference type="RefSeq" id="WP_113872786.1">
    <property type="nucleotide sequence ID" value="NZ_QNRF01000001.1"/>
</dbReference>
<protein>
    <recommendedName>
        <fullName evidence="3">Fe-S protein YdhL (DUF1289 family)</fullName>
    </recommendedName>
</protein>
<dbReference type="OrthoDB" id="8911262at2"/>
<reference evidence="1 2" key="1">
    <citation type="submission" date="2018-06" db="EMBL/GenBank/DDBJ databases">
        <title>Genomic Encyclopedia of Type Strains, Phase III (KMG-III): the genomes of soil and plant-associated and newly described type strains.</title>
        <authorList>
            <person name="Whitman W."/>
        </authorList>
    </citation>
    <scope>NUCLEOTIDE SEQUENCE [LARGE SCALE GENOMIC DNA]</scope>
    <source>
        <strain evidence="1 2">CECT 7732</strain>
    </source>
</reference>
<proteinExistence type="predicted"/>